<feature type="transmembrane region" description="Helical" evidence="2">
    <location>
        <begin position="214"/>
        <end position="232"/>
    </location>
</feature>
<evidence type="ECO:0000313" key="4">
    <source>
        <dbReference type="Proteomes" id="UP001320420"/>
    </source>
</evidence>
<feature type="transmembrane region" description="Helical" evidence="2">
    <location>
        <begin position="380"/>
        <end position="403"/>
    </location>
</feature>
<feature type="transmembrane region" description="Helical" evidence="2">
    <location>
        <begin position="105"/>
        <end position="123"/>
    </location>
</feature>
<proteinExistence type="predicted"/>
<feature type="transmembrane region" description="Helical" evidence="2">
    <location>
        <begin position="266"/>
        <end position="286"/>
    </location>
</feature>
<sequence length="425" mass="46085">MSRKKKDAPITTAAAAAAARPWPATTLFTGLFLGASAFSWWVMRDEPGRAGMFDAHLAEVRARRFPNGVRLEAAWTGNGFADWLLTELVAAFIAAAAGWDPAARLLQAYLLVHFAAVVGLLAAEAGRARNAWRVLSFTSVWAVLYQLVGGAVICPLHFIAYLWASAGTAYFAGGREVSPSHARALLPALVLGYLAPTAAMYIPFADIMATQRAILFWQFAPILVNIITLFLSSTSLSSPPPSSAKGGQKQQRTKQPTDIQPLKRCYGTLFGVLALFHISTVIALALPSSSSSSDPQQFTFSHVFLPSYERRMENSIQALHWLFQWDLYGIFGTGLLWCLLAVYDVRRLLMLGKGASVGEGKNNKKEEGVQEAEGVGLVPALALMVAGTVVFGPGAAVAAVLYWREEKLVLVENRLRSEEVRAKGE</sequence>
<organism evidence="3 4">
    <name type="scientific">Diatrype stigma</name>
    <dbReference type="NCBI Taxonomy" id="117547"/>
    <lineage>
        <taxon>Eukaryota</taxon>
        <taxon>Fungi</taxon>
        <taxon>Dikarya</taxon>
        <taxon>Ascomycota</taxon>
        <taxon>Pezizomycotina</taxon>
        <taxon>Sordariomycetes</taxon>
        <taxon>Xylariomycetidae</taxon>
        <taxon>Xylariales</taxon>
        <taxon>Diatrypaceae</taxon>
        <taxon>Diatrype</taxon>
    </lineage>
</organism>
<feature type="transmembrane region" description="Helical" evidence="2">
    <location>
        <begin position="318"/>
        <end position="343"/>
    </location>
</feature>
<feature type="transmembrane region" description="Helical" evidence="2">
    <location>
        <begin position="22"/>
        <end position="43"/>
    </location>
</feature>
<feature type="transmembrane region" description="Helical" evidence="2">
    <location>
        <begin position="135"/>
        <end position="164"/>
    </location>
</feature>
<name>A0AAN9UNK9_9PEZI</name>
<evidence type="ECO:0000313" key="3">
    <source>
        <dbReference type="EMBL" id="KAK7751905.1"/>
    </source>
</evidence>
<evidence type="ECO:0000256" key="1">
    <source>
        <dbReference type="SAM" id="MobiDB-lite"/>
    </source>
</evidence>
<dbReference type="EMBL" id="JAKJXP020000044">
    <property type="protein sequence ID" value="KAK7751905.1"/>
    <property type="molecule type" value="Genomic_DNA"/>
</dbReference>
<keyword evidence="2" id="KW-0812">Transmembrane</keyword>
<keyword evidence="4" id="KW-1185">Reference proteome</keyword>
<accession>A0AAN9UNK9</accession>
<dbReference type="Proteomes" id="UP001320420">
    <property type="component" value="Unassembled WGS sequence"/>
</dbReference>
<feature type="transmembrane region" description="Helical" evidence="2">
    <location>
        <begin position="184"/>
        <end position="202"/>
    </location>
</feature>
<evidence type="ECO:0000256" key="2">
    <source>
        <dbReference type="SAM" id="Phobius"/>
    </source>
</evidence>
<reference evidence="3 4" key="1">
    <citation type="submission" date="2024-02" db="EMBL/GenBank/DDBJ databases">
        <title>De novo assembly and annotation of 12 fungi associated with fruit tree decline syndrome in Ontario, Canada.</title>
        <authorList>
            <person name="Sulman M."/>
            <person name="Ellouze W."/>
            <person name="Ilyukhin E."/>
        </authorList>
    </citation>
    <scope>NUCLEOTIDE SEQUENCE [LARGE SCALE GENOMIC DNA]</scope>
    <source>
        <strain evidence="3 4">M11/M66-122</strain>
    </source>
</reference>
<feature type="compositionally biased region" description="Polar residues" evidence="1">
    <location>
        <begin position="248"/>
        <end position="257"/>
    </location>
</feature>
<comment type="caution">
    <text evidence="3">The sequence shown here is derived from an EMBL/GenBank/DDBJ whole genome shotgun (WGS) entry which is preliminary data.</text>
</comment>
<dbReference type="AlphaFoldDB" id="A0AAN9UNK9"/>
<protein>
    <submittedName>
        <fullName evidence="3">Uncharacterized protein</fullName>
    </submittedName>
</protein>
<gene>
    <name evidence="3" type="ORF">SLS62_006206</name>
</gene>
<keyword evidence="2" id="KW-0472">Membrane</keyword>
<keyword evidence="2" id="KW-1133">Transmembrane helix</keyword>
<feature type="region of interest" description="Disordered" evidence="1">
    <location>
        <begin position="238"/>
        <end position="257"/>
    </location>
</feature>